<feature type="region of interest" description="Disordered" evidence="2">
    <location>
        <begin position="584"/>
        <end position="605"/>
    </location>
</feature>
<protein>
    <recommendedName>
        <fullName evidence="3">Zn(2)-C6 fungal-type domain-containing protein</fullName>
    </recommendedName>
</protein>
<dbReference type="EMBL" id="JAWCUI010000001">
    <property type="protein sequence ID" value="KAL1903662.1"/>
    <property type="molecule type" value="Genomic_DNA"/>
</dbReference>
<name>A0ABR3ZUK4_9PEZI</name>
<proteinExistence type="predicted"/>
<reference evidence="4 5" key="1">
    <citation type="journal article" date="2024" name="IMA Fungus">
        <title>IMA Genome - F19 : A genome assembly and annotation guide to empower mycologists, including annotated draft genome sequences of Ceratocystis pirilliformis, Diaporthe australafricana, Fusarium ophioides, Paecilomyces lecythidis, and Sporothrix stenoceras.</title>
        <authorList>
            <person name="Aylward J."/>
            <person name="Wilson A.M."/>
            <person name="Visagie C.M."/>
            <person name="Spraker J."/>
            <person name="Barnes I."/>
            <person name="Buitendag C."/>
            <person name="Ceriani C."/>
            <person name="Del Mar Angel L."/>
            <person name="du Plessis D."/>
            <person name="Fuchs T."/>
            <person name="Gasser K."/>
            <person name="Kramer D."/>
            <person name="Li W."/>
            <person name="Munsamy K."/>
            <person name="Piso A."/>
            <person name="Price J.L."/>
            <person name="Sonnekus B."/>
            <person name="Thomas C."/>
            <person name="van der Nest A."/>
            <person name="van Dijk A."/>
            <person name="van Heerden A."/>
            <person name="van Vuuren N."/>
            <person name="Yilmaz N."/>
            <person name="Duong T.A."/>
            <person name="van der Merwe N.A."/>
            <person name="Wingfield M.J."/>
            <person name="Wingfield B.D."/>
        </authorList>
    </citation>
    <scope>NUCLEOTIDE SEQUENCE [LARGE SCALE GENOMIC DNA]</scope>
    <source>
        <strain evidence="4 5">CMW 5346</strain>
    </source>
</reference>
<evidence type="ECO:0000259" key="3">
    <source>
        <dbReference type="PROSITE" id="PS50048"/>
    </source>
</evidence>
<dbReference type="Gene3D" id="4.10.240.10">
    <property type="entry name" value="Zn(2)-C6 fungal-type DNA-binding domain"/>
    <property type="match status" value="1"/>
</dbReference>
<dbReference type="InterPro" id="IPR001138">
    <property type="entry name" value="Zn2Cys6_DnaBD"/>
</dbReference>
<comment type="caution">
    <text evidence="4">The sequence shown here is derived from an EMBL/GenBank/DDBJ whole genome shotgun (WGS) entry which is preliminary data.</text>
</comment>
<evidence type="ECO:0000256" key="1">
    <source>
        <dbReference type="ARBA" id="ARBA00023242"/>
    </source>
</evidence>
<dbReference type="PANTHER" id="PTHR47784:SF5">
    <property type="entry name" value="STEROL UPTAKE CONTROL PROTEIN 2"/>
    <property type="match status" value="1"/>
</dbReference>
<accession>A0ABR3ZUK4</accession>
<dbReference type="Pfam" id="PF00172">
    <property type="entry name" value="Zn_clus"/>
    <property type="match status" value="1"/>
</dbReference>
<feature type="domain" description="Zn(2)-C6 fungal-type" evidence="3">
    <location>
        <begin position="46"/>
        <end position="76"/>
    </location>
</feature>
<evidence type="ECO:0000256" key="2">
    <source>
        <dbReference type="SAM" id="MobiDB-lite"/>
    </source>
</evidence>
<dbReference type="InterPro" id="IPR053157">
    <property type="entry name" value="Sterol_Uptake_Regulator"/>
</dbReference>
<keyword evidence="1" id="KW-0539">Nucleus</keyword>
<organism evidence="4 5">
    <name type="scientific">Sporothrix stenoceras</name>
    <dbReference type="NCBI Taxonomy" id="5173"/>
    <lineage>
        <taxon>Eukaryota</taxon>
        <taxon>Fungi</taxon>
        <taxon>Dikarya</taxon>
        <taxon>Ascomycota</taxon>
        <taxon>Pezizomycotina</taxon>
        <taxon>Sordariomycetes</taxon>
        <taxon>Sordariomycetidae</taxon>
        <taxon>Ophiostomatales</taxon>
        <taxon>Ophiostomataceae</taxon>
        <taxon>Sporothrix</taxon>
    </lineage>
</organism>
<dbReference type="PROSITE" id="PS00463">
    <property type="entry name" value="ZN2_CY6_FUNGAL_1"/>
    <property type="match status" value="1"/>
</dbReference>
<evidence type="ECO:0000313" key="5">
    <source>
        <dbReference type="Proteomes" id="UP001583186"/>
    </source>
</evidence>
<gene>
    <name evidence="4" type="ORF">Sste5346_000291</name>
</gene>
<dbReference type="SUPFAM" id="SSF57701">
    <property type="entry name" value="Zn2/Cys6 DNA-binding domain"/>
    <property type="match status" value="1"/>
</dbReference>
<dbReference type="CDD" id="cd00067">
    <property type="entry name" value="GAL4"/>
    <property type="match status" value="1"/>
</dbReference>
<feature type="compositionally biased region" description="Low complexity" evidence="2">
    <location>
        <begin position="125"/>
        <end position="135"/>
    </location>
</feature>
<feature type="region of interest" description="Disordered" evidence="2">
    <location>
        <begin position="125"/>
        <end position="154"/>
    </location>
</feature>
<feature type="region of interest" description="Disordered" evidence="2">
    <location>
        <begin position="1"/>
        <end position="43"/>
    </location>
</feature>
<sequence>MNPLPEITIEFEEPGNAPVSGQAAPARNINDRPYHAKRPHKKSRAGCINCKTRKVKCNEQRPQCRACTLRKETCIYPSGQHTSSSAISTASSSSRSSARAAAPSTAAANTAVASSSASSLVRQSYDSSSTSSEDGSAIHSRRVYSRSASPGPYSSKDNVGHVGWCLDASIGSGPSDAHIRGGASLIKSGFTLIDEPLYMPQEIDMTEMKLLWFYTAKGFDAFAAEAGRQPKVDEILKVSIPRHAFASRFLMDCLLALSAVELQLLNQPIDQSRVLMYRARAFAGYRKAVEEATPETYPALLACSLLLCALSSEMFREADKQPLYILNWMMVWRGIGIIVRLIQPEMLFRSGMSMLFARPPINLEASTKYIPDMLLFMVSSIRQDEPDYTHIDVYYETLKYLGSLYRELESGIGRILNLRTITWFTFVPTGFVEVAREHRPRALVILAHYLVFVKLCSRLWWMQGIADKEIKDIQNVLDDDWQSFITVPLAALETDDEIALGKILLNNDSWQPDFIYDVARDSQIRSLTLVDNTGHNVVYNGTWVQVDTGKPAVWNREPAAGTAPAEFQPDEIIGLRRLSLNIPGESSSGDDTASDGIIPPPNVFP</sequence>
<dbReference type="PROSITE" id="PS50048">
    <property type="entry name" value="ZN2_CY6_FUNGAL_2"/>
    <property type="match status" value="1"/>
</dbReference>
<dbReference type="InterPro" id="IPR036864">
    <property type="entry name" value="Zn2-C6_fun-type_DNA-bd_sf"/>
</dbReference>
<keyword evidence="5" id="KW-1185">Reference proteome</keyword>
<evidence type="ECO:0000313" key="4">
    <source>
        <dbReference type="EMBL" id="KAL1903662.1"/>
    </source>
</evidence>
<dbReference type="SMART" id="SM00066">
    <property type="entry name" value="GAL4"/>
    <property type="match status" value="1"/>
</dbReference>
<dbReference type="Proteomes" id="UP001583186">
    <property type="component" value="Unassembled WGS sequence"/>
</dbReference>
<dbReference type="PANTHER" id="PTHR47784">
    <property type="entry name" value="STEROL UPTAKE CONTROL PROTEIN 2"/>
    <property type="match status" value="1"/>
</dbReference>